<dbReference type="AlphaFoldDB" id="A0AAJ5YRA4"/>
<dbReference type="EMBL" id="CP119943">
    <property type="protein sequence ID" value="WFC98431.1"/>
    <property type="molecule type" value="Genomic_DNA"/>
</dbReference>
<dbReference type="SUPFAM" id="SSF110004">
    <property type="entry name" value="Glycolipid transfer protein, GLTP"/>
    <property type="match status" value="1"/>
</dbReference>
<dbReference type="Gene3D" id="1.10.3520.10">
    <property type="entry name" value="Glycolipid transfer protein"/>
    <property type="match status" value="1"/>
</dbReference>
<sequence>MKACPYRKDFYGKLGAPHDRLHLQMEEWVASLEHIVTELQQFYAQGSYAKGL</sequence>
<evidence type="ECO:0000313" key="2">
    <source>
        <dbReference type="Proteomes" id="UP001219567"/>
    </source>
</evidence>
<protein>
    <submittedName>
        <fullName evidence="1">Uncharacterized protein</fullName>
    </submittedName>
</protein>
<evidence type="ECO:0000313" key="1">
    <source>
        <dbReference type="EMBL" id="WFC98431.1"/>
    </source>
</evidence>
<accession>A0AAJ5YRA4</accession>
<keyword evidence="2" id="KW-1185">Reference proteome</keyword>
<dbReference type="InterPro" id="IPR036497">
    <property type="entry name" value="GLTP_sf"/>
</dbReference>
<proteinExistence type="predicted"/>
<dbReference type="Proteomes" id="UP001219567">
    <property type="component" value="Chromosome 1"/>
</dbReference>
<name>A0AAJ5YRA4_9BASI</name>
<gene>
    <name evidence="1" type="ORF">MYAM1_001158</name>
</gene>
<reference evidence="1 2" key="1">
    <citation type="submission" date="2023-03" db="EMBL/GenBank/DDBJ databases">
        <title>Mating type loci evolution in Malassezia.</title>
        <authorList>
            <person name="Coelho M.A."/>
        </authorList>
    </citation>
    <scope>NUCLEOTIDE SEQUENCE [LARGE SCALE GENOMIC DNA]</scope>
    <source>
        <strain evidence="1 2">CBS 9725</strain>
    </source>
</reference>
<organism evidence="1 2">
    <name type="scientific">Malassezia yamatoensis</name>
    <dbReference type="NCBI Taxonomy" id="253288"/>
    <lineage>
        <taxon>Eukaryota</taxon>
        <taxon>Fungi</taxon>
        <taxon>Dikarya</taxon>
        <taxon>Basidiomycota</taxon>
        <taxon>Ustilaginomycotina</taxon>
        <taxon>Malasseziomycetes</taxon>
        <taxon>Malasseziales</taxon>
        <taxon>Malasseziaceae</taxon>
        <taxon>Malassezia</taxon>
    </lineage>
</organism>